<gene>
    <name evidence="1" type="ORF">R2D22_17585</name>
</gene>
<sequence>MERHVLENLLAGGDEVAEAALAALRNGATYTVTDTTHPAERHAGVFALRLRRMRRRYGAEPLGAERMVHLLREHRRPVRGCLIDTADQKWTYLLYLTEDADALVSCARLQRGPQRRPLQ</sequence>
<dbReference type="Proteomes" id="UP001301731">
    <property type="component" value="Chromosome"/>
</dbReference>
<accession>A0ABZ0M516</accession>
<evidence type="ECO:0000313" key="1">
    <source>
        <dbReference type="EMBL" id="WOX26672.1"/>
    </source>
</evidence>
<dbReference type="RefSeq" id="WP_318109831.1">
    <property type="nucleotide sequence ID" value="NZ_CP137573.1"/>
</dbReference>
<protein>
    <submittedName>
        <fullName evidence="1">Uncharacterized protein</fullName>
    </submittedName>
</protein>
<name>A0ABZ0M516_9ACTN</name>
<proteinExistence type="predicted"/>
<keyword evidence="2" id="KW-1185">Reference proteome</keyword>
<evidence type="ECO:0000313" key="2">
    <source>
        <dbReference type="Proteomes" id="UP001301731"/>
    </source>
</evidence>
<organism evidence="1 2">
    <name type="scientific">Streptomyces solicathayae</name>
    <dbReference type="NCBI Taxonomy" id="3081768"/>
    <lineage>
        <taxon>Bacteria</taxon>
        <taxon>Bacillati</taxon>
        <taxon>Actinomycetota</taxon>
        <taxon>Actinomycetes</taxon>
        <taxon>Kitasatosporales</taxon>
        <taxon>Streptomycetaceae</taxon>
        <taxon>Streptomyces</taxon>
    </lineage>
</organism>
<dbReference type="EMBL" id="CP137573">
    <property type="protein sequence ID" value="WOX26672.1"/>
    <property type="molecule type" value="Genomic_DNA"/>
</dbReference>
<reference evidence="1 2" key="1">
    <citation type="submission" date="2023-10" db="EMBL/GenBank/DDBJ databases">
        <title>The genome sequence of Streptomyces sp. HUAS YS2.</title>
        <authorList>
            <person name="Mo P."/>
        </authorList>
    </citation>
    <scope>NUCLEOTIDE SEQUENCE [LARGE SCALE GENOMIC DNA]</scope>
    <source>
        <strain evidence="1 2">HUAS YS2</strain>
    </source>
</reference>